<organism evidence="8 9">
    <name type="scientific">Candidatus Woesebacteria bacterium GW2011_GWC1_38_13</name>
    <dbReference type="NCBI Taxonomy" id="1618583"/>
    <lineage>
        <taxon>Bacteria</taxon>
        <taxon>Candidatus Woeseibacteriota</taxon>
    </lineage>
</organism>
<dbReference type="GO" id="GO:0016020">
    <property type="term" value="C:membrane"/>
    <property type="evidence" value="ECO:0007669"/>
    <property type="project" value="UniProtKB-SubCell"/>
</dbReference>
<dbReference type="PANTHER" id="PTHR37422">
    <property type="entry name" value="TEICHURONIC ACID BIOSYNTHESIS PROTEIN TUAE"/>
    <property type="match status" value="1"/>
</dbReference>
<feature type="transmembrane region" description="Helical" evidence="6">
    <location>
        <begin position="64"/>
        <end position="85"/>
    </location>
</feature>
<evidence type="ECO:0000256" key="6">
    <source>
        <dbReference type="SAM" id="Phobius"/>
    </source>
</evidence>
<keyword evidence="2 6" id="KW-0812">Transmembrane</keyword>
<dbReference type="InterPro" id="IPR007016">
    <property type="entry name" value="O-antigen_ligase-rel_domated"/>
</dbReference>
<feature type="domain" description="O-antigen ligase-related" evidence="7">
    <location>
        <begin position="225"/>
        <end position="398"/>
    </location>
</feature>
<keyword evidence="4 6" id="KW-0472">Membrane</keyword>
<dbReference type="AlphaFoldDB" id="A0A0G0L1H6"/>
<dbReference type="Gene3D" id="1.25.40.10">
    <property type="entry name" value="Tetratricopeptide repeat domain"/>
    <property type="match status" value="2"/>
</dbReference>
<feature type="transmembrane region" description="Helical" evidence="6">
    <location>
        <begin position="395"/>
        <end position="414"/>
    </location>
</feature>
<feature type="transmembrane region" description="Helical" evidence="6">
    <location>
        <begin position="211"/>
        <end position="233"/>
    </location>
</feature>
<dbReference type="Proteomes" id="UP000034096">
    <property type="component" value="Unassembled WGS sequence"/>
</dbReference>
<dbReference type="PANTHER" id="PTHR37422:SF23">
    <property type="entry name" value="TEICHURONIC ACID BIOSYNTHESIS PROTEIN TUAE"/>
    <property type="match status" value="1"/>
</dbReference>
<feature type="transmembrane region" description="Helical" evidence="6">
    <location>
        <begin position="32"/>
        <end position="52"/>
    </location>
</feature>
<comment type="subcellular location">
    <subcellularLocation>
        <location evidence="1">Membrane</location>
        <topology evidence="1">Multi-pass membrane protein</topology>
    </subcellularLocation>
</comment>
<reference evidence="8 9" key="1">
    <citation type="journal article" date="2015" name="Nature">
        <title>rRNA introns, odd ribosomes, and small enigmatic genomes across a large radiation of phyla.</title>
        <authorList>
            <person name="Brown C.T."/>
            <person name="Hug L.A."/>
            <person name="Thomas B.C."/>
            <person name="Sharon I."/>
            <person name="Castelle C.J."/>
            <person name="Singh A."/>
            <person name="Wilkins M.J."/>
            <person name="Williams K.H."/>
            <person name="Banfield J.F."/>
        </authorList>
    </citation>
    <scope>NUCLEOTIDE SEQUENCE [LARGE SCALE GENOMIC DNA]</scope>
</reference>
<evidence type="ECO:0000259" key="7">
    <source>
        <dbReference type="Pfam" id="PF04932"/>
    </source>
</evidence>
<dbReference type="InterPro" id="IPR011990">
    <property type="entry name" value="TPR-like_helical_dom_sf"/>
</dbReference>
<gene>
    <name evidence="8" type="ORF">US75_C0027G0005</name>
</gene>
<proteinExistence type="predicted"/>
<evidence type="ECO:0000256" key="3">
    <source>
        <dbReference type="ARBA" id="ARBA00022989"/>
    </source>
</evidence>
<keyword evidence="3 6" id="KW-1133">Transmembrane helix</keyword>
<sequence>MNIKKTIAVLYNSLLFIVPLILWPYTSELFEFNKIVVTYIFTVLVLFFWILRCIFEKKIIFKRTVLDIPILIFIGSQTISTIISIDARTSVFGYYSRFNGGLLSIIGYSILYWGYVSNLQANDVLSSIKMILFSTFLSSVYGILERFGIDKDIWVQDVQNRVFSTFGQPNWLAAWLAAVIPVSISWGFTILRQTIIGYQQNSKLIDKSIKYSTLIKTFIPYIISSIFFITLLFTKSRSGILGFGIANLIYWGLVLIFLLKDKNLFKKVLRTFIITNVSFGVIIAVVGSPWSPTISQLIGKINDKTAIVDDAPQATSPALELGGSSSVEIRKIVWQGAIDVWKNYPLFGSGVETFAFSYYRFRPVSHNLVSEWDFLYNKAHNEYLNFMATTGSVGILTYTILIICSLYIFSTHIFKLLKDQNLKIDNTIFKNDDLLITIGLFSGFISILITNFFGFSVVPVNLLFFLFPAMAVAMVAGDRLQVTSNKPQATGKSDELNVRSYKILKQEQKVFSFFLLLVTCYLLFSISRYWYADILYNKADGLAKSGNLIDSVKTINSAIEISPKEAVYHDELASQLADIALVYKSQNNEESAKLFSQNAVRSVTKAETLSPNNLNILRNKARVAILLSEVNPIYILDAKNALLKGIEMAPTEAKLYHNLSLTYYRIGDVEKAIETLKITIDLKANYKDARYAYAIIMQEKGNIEEAKYQLEYILKNIDPNDTRAKVALEEIDGLQNSLD</sequence>
<accession>A0A0G0L1H6</accession>
<dbReference type="InterPro" id="IPR019734">
    <property type="entry name" value="TPR_rpt"/>
</dbReference>
<dbReference type="STRING" id="1618583.US75_C0027G0005"/>
<feature type="transmembrane region" description="Helical" evidence="6">
    <location>
        <begin position="7"/>
        <end position="26"/>
    </location>
</feature>
<feature type="transmembrane region" description="Helical" evidence="6">
    <location>
        <begin position="434"/>
        <end position="454"/>
    </location>
</feature>
<feature type="repeat" description="TPR" evidence="5">
    <location>
        <begin position="653"/>
        <end position="686"/>
    </location>
</feature>
<evidence type="ECO:0000313" key="9">
    <source>
        <dbReference type="Proteomes" id="UP000034096"/>
    </source>
</evidence>
<keyword evidence="5" id="KW-0802">TPR repeat</keyword>
<evidence type="ECO:0000256" key="5">
    <source>
        <dbReference type="PROSITE-ProRule" id="PRU00339"/>
    </source>
</evidence>
<evidence type="ECO:0000256" key="1">
    <source>
        <dbReference type="ARBA" id="ARBA00004141"/>
    </source>
</evidence>
<dbReference type="EMBL" id="LBUE01000027">
    <property type="protein sequence ID" value="KKQ55244.1"/>
    <property type="molecule type" value="Genomic_DNA"/>
</dbReference>
<comment type="caution">
    <text evidence="8">The sequence shown here is derived from an EMBL/GenBank/DDBJ whole genome shotgun (WGS) entry which is preliminary data.</text>
</comment>
<feature type="transmembrane region" description="Helical" evidence="6">
    <location>
        <begin position="171"/>
        <end position="191"/>
    </location>
</feature>
<feature type="transmembrane region" description="Helical" evidence="6">
    <location>
        <begin position="271"/>
        <end position="290"/>
    </location>
</feature>
<evidence type="ECO:0000313" key="8">
    <source>
        <dbReference type="EMBL" id="KKQ55244.1"/>
    </source>
</evidence>
<dbReference type="PROSITE" id="PS50005">
    <property type="entry name" value="TPR"/>
    <property type="match status" value="1"/>
</dbReference>
<evidence type="ECO:0000256" key="4">
    <source>
        <dbReference type="ARBA" id="ARBA00023136"/>
    </source>
</evidence>
<feature type="transmembrane region" description="Helical" evidence="6">
    <location>
        <begin position="510"/>
        <end position="531"/>
    </location>
</feature>
<name>A0A0G0L1H6_9BACT</name>
<protein>
    <recommendedName>
        <fullName evidence="7">O-antigen ligase-related domain-containing protein</fullName>
    </recommendedName>
</protein>
<dbReference type="SUPFAM" id="SSF48452">
    <property type="entry name" value="TPR-like"/>
    <property type="match status" value="1"/>
</dbReference>
<feature type="transmembrane region" description="Helical" evidence="6">
    <location>
        <begin position="127"/>
        <end position="144"/>
    </location>
</feature>
<dbReference type="SMART" id="SM00028">
    <property type="entry name" value="TPR"/>
    <property type="match status" value="2"/>
</dbReference>
<feature type="transmembrane region" description="Helical" evidence="6">
    <location>
        <begin position="460"/>
        <end position="477"/>
    </location>
</feature>
<feature type="transmembrane region" description="Helical" evidence="6">
    <location>
        <begin position="97"/>
        <end position="115"/>
    </location>
</feature>
<feature type="transmembrane region" description="Helical" evidence="6">
    <location>
        <begin position="239"/>
        <end position="259"/>
    </location>
</feature>
<dbReference type="Pfam" id="PF04932">
    <property type="entry name" value="Wzy_C"/>
    <property type="match status" value="1"/>
</dbReference>
<evidence type="ECO:0000256" key="2">
    <source>
        <dbReference type="ARBA" id="ARBA00022692"/>
    </source>
</evidence>
<dbReference type="InterPro" id="IPR051533">
    <property type="entry name" value="WaaL-like"/>
</dbReference>